<keyword evidence="6" id="KW-0413">Isomerase</keyword>
<organism evidence="8 9">
    <name type="scientific">Pseudomonas izuensis</name>
    <dbReference type="NCBI Taxonomy" id="2684212"/>
    <lineage>
        <taxon>Bacteria</taxon>
        <taxon>Pseudomonadati</taxon>
        <taxon>Pseudomonadota</taxon>
        <taxon>Gammaproteobacteria</taxon>
        <taxon>Pseudomonadales</taxon>
        <taxon>Pseudomonadaceae</taxon>
        <taxon>Pseudomonas</taxon>
    </lineage>
</organism>
<sequence>MSDSNKKECLTNDRSLSRRRFVQMAGIITASHIFLQNKSFAGAQETIGVKSKESVDLVKRLISADGGGNAQWASKLLENAFDCKKSLLSVRYVEVRQFERLIVKKKPGDLKSWDWTLAIQAAIDMAEANGLVCVLPPGILRITAPLQMGSNSKLYISPQTTVLKDFNSLNTYSGTVMNKGGDAGVYNVVIFGGGVIKSNTGRVGKHVVFFNSSFITVHGLKIRNTYSDWTTKFQNCNHVLIYGNDTDVCSDQVLTDGWHFKGKSNKIVIANNRVRTGDDCIAFTQEVSVVDEIGDIEDVTIVNNVLDTAQSSLIKLHVRAGINAAIRRISVMDSSGESGRINKGGFAFYFSDDALSNNISDIKVLGLTGRCARSGDYFGRIVGCSDIHIENLVVYNPFRGLLVESSSRVSLERLTIADLRGAGLKISSGITIQNVDGFLISNACISGASQHGIQLGSPGKPATNGVVSGGTVFNSASTGIRLTNANGVTVENVTSYGNRNGIVEDVGSYNNRVVSNDVKYNSNTAISVIGLKSEAKGNVGFNGN</sequence>
<dbReference type="Gene3D" id="2.160.20.10">
    <property type="entry name" value="Single-stranded right-handed beta-helix, Pectin lyase-like"/>
    <property type="match status" value="2"/>
</dbReference>
<dbReference type="EC" id="5.1.3.37" evidence="4"/>
<proteinExistence type="inferred from homology"/>
<evidence type="ECO:0000256" key="4">
    <source>
        <dbReference type="ARBA" id="ARBA00012124"/>
    </source>
</evidence>
<evidence type="ECO:0000256" key="2">
    <source>
        <dbReference type="ARBA" id="ARBA00005182"/>
    </source>
</evidence>
<dbReference type="Proteomes" id="UP000218595">
    <property type="component" value="Chromosome"/>
</dbReference>
<protein>
    <recommendedName>
        <fullName evidence="4">mannuronan 5-epimerase</fullName>
        <ecNumber evidence="4">5.1.3.37</ecNumber>
    </recommendedName>
</protein>
<dbReference type="InterPro" id="IPR039448">
    <property type="entry name" value="Beta_helix"/>
</dbReference>
<dbReference type="InterPro" id="IPR006626">
    <property type="entry name" value="PbH1"/>
</dbReference>
<dbReference type="SMART" id="SM00710">
    <property type="entry name" value="PbH1"/>
    <property type="match status" value="8"/>
</dbReference>
<evidence type="ECO:0000313" key="8">
    <source>
        <dbReference type="EMBL" id="BCX67095.1"/>
    </source>
</evidence>
<evidence type="ECO:0000256" key="1">
    <source>
        <dbReference type="ARBA" id="ARBA00001550"/>
    </source>
</evidence>
<reference evidence="8 9" key="1">
    <citation type="submission" date="2016-04" db="EMBL/GenBank/DDBJ databases">
        <title>Complete genome sequence of Pseudomonas sp. LAB-08 isolated from TCE contaminated aquifer soil.</title>
        <authorList>
            <person name="Dohra H."/>
            <person name="Suzuki K."/>
            <person name="Fatma A."/>
            <person name="Inuzuka Y."/>
            <person name="Honjo M."/>
            <person name="Tashiro Y."/>
            <person name="Futamata H."/>
        </authorList>
    </citation>
    <scope>NUCLEOTIDE SEQUENCE [LARGE SCALE GENOMIC DNA]</scope>
    <source>
        <strain evidence="8 9">LAB-08</strain>
    </source>
</reference>
<dbReference type="Pfam" id="PF13229">
    <property type="entry name" value="Beta_helix"/>
    <property type="match status" value="1"/>
</dbReference>
<keyword evidence="9" id="KW-1185">Reference proteome</keyword>
<feature type="domain" description="Right handed beta helix" evidence="7">
    <location>
        <begin position="427"/>
        <end position="532"/>
    </location>
</feature>
<accession>A0ABM7RN50</accession>
<name>A0ABM7RN50_9PSED</name>
<evidence type="ECO:0000256" key="6">
    <source>
        <dbReference type="ARBA" id="ARBA00023235"/>
    </source>
</evidence>
<keyword evidence="5" id="KW-0016">Alginate biosynthesis</keyword>
<comment type="pathway">
    <text evidence="2">Glycan biosynthesis; alginate biosynthesis.</text>
</comment>
<evidence type="ECO:0000256" key="3">
    <source>
        <dbReference type="ARBA" id="ARBA00010085"/>
    </source>
</evidence>
<dbReference type="RefSeq" id="WP_157755738.1">
    <property type="nucleotide sequence ID" value="NZ_AP017423.2"/>
</dbReference>
<gene>
    <name evidence="8" type="ORF">LAB08_R17190</name>
</gene>
<dbReference type="InterPro" id="IPR011050">
    <property type="entry name" value="Pectin_lyase_fold/virulence"/>
</dbReference>
<dbReference type="SUPFAM" id="SSF51126">
    <property type="entry name" value="Pectin lyase-like"/>
    <property type="match status" value="2"/>
</dbReference>
<dbReference type="EMBL" id="AP017423">
    <property type="protein sequence ID" value="BCX67095.1"/>
    <property type="molecule type" value="Genomic_DNA"/>
</dbReference>
<comment type="similarity">
    <text evidence="3">Belongs to the D-mannuronate C5-epimerase family.</text>
</comment>
<evidence type="ECO:0000259" key="7">
    <source>
        <dbReference type="Pfam" id="PF13229"/>
    </source>
</evidence>
<dbReference type="InterPro" id="IPR012334">
    <property type="entry name" value="Pectin_lyas_fold"/>
</dbReference>
<comment type="catalytic activity">
    <reaction evidence="1">
        <text>[(1-&gt;4)-beta-D-mannuronosyl](n) = [alginate](n)</text>
        <dbReference type="Rhea" id="RHEA:45572"/>
        <dbReference type="Rhea" id="RHEA-COMP:11264"/>
        <dbReference type="Rhea" id="RHEA-COMP:11270"/>
        <dbReference type="ChEBI" id="CHEBI:58187"/>
        <dbReference type="ChEBI" id="CHEBI:85311"/>
        <dbReference type="EC" id="5.1.3.37"/>
    </reaction>
</comment>
<evidence type="ECO:0000256" key="5">
    <source>
        <dbReference type="ARBA" id="ARBA00022841"/>
    </source>
</evidence>
<evidence type="ECO:0000313" key="9">
    <source>
        <dbReference type="Proteomes" id="UP000218595"/>
    </source>
</evidence>